<evidence type="ECO:0000256" key="1">
    <source>
        <dbReference type="SAM" id="Coils"/>
    </source>
</evidence>
<proteinExistence type="predicted"/>
<accession>A0AAV8U933</accession>
<keyword evidence="1" id="KW-0175">Coiled coil</keyword>
<comment type="caution">
    <text evidence="2">The sequence shown here is derived from an EMBL/GenBank/DDBJ whole genome shotgun (WGS) entry which is preliminary data.</text>
</comment>
<organism evidence="2 3">
    <name type="scientific">Erythroxylum novogranatense</name>
    <dbReference type="NCBI Taxonomy" id="1862640"/>
    <lineage>
        <taxon>Eukaryota</taxon>
        <taxon>Viridiplantae</taxon>
        <taxon>Streptophyta</taxon>
        <taxon>Embryophyta</taxon>
        <taxon>Tracheophyta</taxon>
        <taxon>Spermatophyta</taxon>
        <taxon>Magnoliopsida</taxon>
        <taxon>eudicotyledons</taxon>
        <taxon>Gunneridae</taxon>
        <taxon>Pentapetalae</taxon>
        <taxon>rosids</taxon>
        <taxon>fabids</taxon>
        <taxon>Malpighiales</taxon>
        <taxon>Erythroxylaceae</taxon>
        <taxon>Erythroxylum</taxon>
    </lineage>
</organism>
<feature type="coiled-coil region" evidence="1">
    <location>
        <begin position="26"/>
        <end position="82"/>
    </location>
</feature>
<reference evidence="2 3" key="1">
    <citation type="submission" date="2021-09" db="EMBL/GenBank/DDBJ databases">
        <title>Genomic insights and catalytic innovation underlie evolution of tropane alkaloids biosynthesis.</title>
        <authorList>
            <person name="Wang Y.-J."/>
            <person name="Tian T."/>
            <person name="Huang J.-P."/>
            <person name="Huang S.-X."/>
        </authorList>
    </citation>
    <scope>NUCLEOTIDE SEQUENCE [LARGE SCALE GENOMIC DNA]</scope>
    <source>
        <strain evidence="2">KIB-2018</strain>
        <tissue evidence="2">Leaf</tissue>
    </source>
</reference>
<keyword evidence="3" id="KW-1185">Reference proteome</keyword>
<dbReference type="PANTHER" id="PTHR38377:SF1">
    <property type="entry name" value="THREONINE-TRNA LIGASE 2"/>
    <property type="match status" value="1"/>
</dbReference>
<dbReference type="Proteomes" id="UP001159364">
    <property type="component" value="Linkage Group LG08"/>
</dbReference>
<dbReference type="AlphaFoldDB" id="A0AAV8U933"/>
<protein>
    <submittedName>
        <fullName evidence="2">Uncharacterized protein</fullName>
    </submittedName>
</protein>
<evidence type="ECO:0000313" key="2">
    <source>
        <dbReference type="EMBL" id="KAJ8899035.1"/>
    </source>
</evidence>
<gene>
    <name evidence="2" type="ORF">K2173_008863</name>
</gene>
<dbReference type="EMBL" id="JAIWQS010000008">
    <property type="protein sequence ID" value="KAJ8899035.1"/>
    <property type="molecule type" value="Genomic_DNA"/>
</dbReference>
<name>A0AAV8U933_9ROSI</name>
<dbReference type="PANTHER" id="PTHR38377">
    <property type="entry name" value="THREONINE-TRNA LIGASE 2"/>
    <property type="match status" value="1"/>
</dbReference>
<sequence length="126" mass="13985">MAVSVLEGEKEGSNLEDVLKPFYKRASEAEDRLSRLEVALSSKKDSGNEELLKTVSELQSKLEGANTLLALKQEKIDKLVAENAKLNYRIIHLVRAIREADAKFESLKGGSEATVNTISKLEDLRL</sequence>
<evidence type="ECO:0000313" key="3">
    <source>
        <dbReference type="Proteomes" id="UP001159364"/>
    </source>
</evidence>